<feature type="compositionally biased region" description="Gly residues" evidence="1">
    <location>
        <begin position="112"/>
        <end position="122"/>
    </location>
</feature>
<reference evidence="2 3" key="1">
    <citation type="submission" date="2017-07" db="EMBL/GenBank/DDBJ databases">
        <title>Complete genome sequence of Actinoalloteichus hoggarensis DSM 45943, type strain of Actinoalloteichus hoggarensis.</title>
        <authorList>
            <person name="Ruckert C."/>
            <person name="Nouioui I."/>
            <person name="Willmese J."/>
            <person name="van Wezel G."/>
            <person name="Klenk H.-P."/>
            <person name="Kalinowski J."/>
            <person name="Zotchev S.B."/>
        </authorList>
    </citation>
    <scope>NUCLEOTIDE SEQUENCE [LARGE SCALE GENOMIC DNA]</scope>
    <source>
        <strain evidence="2 3">DSM 45943</strain>
    </source>
</reference>
<evidence type="ECO:0000256" key="1">
    <source>
        <dbReference type="SAM" id="MobiDB-lite"/>
    </source>
</evidence>
<evidence type="ECO:0000313" key="2">
    <source>
        <dbReference type="EMBL" id="ASO23122.1"/>
    </source>
</evidence>
<accession>A0A221WAW2</accession>
<dbReference type="SUPFAM" id="SSF63829">
    <property type="entry name" value="Calcium-dependent phosphotriesterase"/>
    <property type="match status" value="1"/>
</dbReference>
<dbReference type="InterPro" id="IPR008557">
    <property type="entry name" value="PhoX"/>
</dbReference>
<dbReference type="Proteomes" id="UP000204221">
    <property type="component" value="Chromosome"/>
</dbReference>
<organism evidence="2 3">
    <name type="scientific">Actinoalloteichus hoggarensis</name>
    <dbReference type="NCBI Taxonomy" id="1470176"/>
    <lineage>
        <taxon>Bacteria</taxon>
        <taxon>Bacillati</taxon>
        <taxon>Actinomycetota</taxon>
        <taxon>Actinomycetes</taxon>
        <taxon>Pseudonocardiales</taxon>
        <taxon>Pseudonocardiaceae</taxon>
        <taxon>Actinoalloteichus</taxon>
    </lineage>
</organism>
<feature type="region of interest" description="Disordered" evidence="1">
    <location>
        <begin position="108"/>
        <end position="143"/>
    </location>
</feature>
<sequence length="729" mass="78724">MRSYGRRVPTRHLPEVSVSTPPAEDRRVIPLPLLATDHHGNRSSITCRYRCGDACGHEAPNTSSNPYFGDVVKQVMSRRGALRAAAVVTIAGGAVGALSGTAAAETIATQGRGPGHGPGQGGAPDRTGRPAPGTDYSPVAPNTEDAVVIPDGYRQNVVIRWGDAVLDGAPEFDFENQTAAAQARQFGYNCDFAGLIPLDGSGRRNLLVVNHEYTTEPFMFRGYDAENPTREQVEIAWAAHGLSVVFAERDRHRGGLSTGPSRYNRRITATTEFEVRGPAAGSDLLKTAADPTGTKVLGTLNNCAGSVTPWGTVLSGEENFNQYFGNAERITDPDQAAKLARYGISGGASERRWEQFDPRFDVAQELNETHRFGWVVEIDPHDPDSTPVKHTALGRFKHEGAAVRVARDGRVVAYSGDDERFDYIYKFVSKGRVKKGESRHARRHNMRLLDEGTLYVARFTGDSPVEEIDGSGDLPSDGEFGGTGEWIPLADGDRSFVPGMTAEEVYVYTRLAGDRVGATKMDRPEDIEPNPVTGSVYAALTNNTNRGATGAAAADEANPRNDNKHGHVLEWTEHRNDPTATRFTWNLLLVCGDPESPDTYFGGFDKSQVSPITSPDNVAFDPHGNLWISTDSTGALGINDGLYSVPVQGRERGHLKLFLTVPRGGETCGPIITEDLVTVCVQHPGEVDGATVENPASNWPDRGDSQPRPSVVSVWRTGRGGRGVGRIGE</sequence>
<feature type="region of interest" description="Disordered" evidence="1">
    <location>
        <begin position="1"/>
        <end position="22"/>
    </location>
</feature>
<dbReference type="PANTHER" id="PTHR35399:SF2">
    <property type="entry name" value="DUF839 DOMAIN-CONTAINING PROTEIN"/>
    <property type="match status" value="1"/>
</dbReference>
<dbReference type="EMBL" id="CP022521">
    <property type="protein sequence ID" value="ASO23122.1"/>
    <property type="molecule type" value="Genomic_DNA"/>
</dbReference>
<evidence type="ECO:0000313" key="3">
    <source>
        <dbReference type="Proteomes" id="UP000204221"/>
    </source>
</evidence>
<dbReference type="PANTHER" id="PTHR35399">
    <property type="entry name" value="SLR8030 PROTEIN"/>
    <property type="match status" value="1"/>
</dbReference>
<name>A0A221WAW2_9PSEU</name>
<feature type="region of interest" description="Disordered" evidence="1">
    <location>
        <begin position="689"/>
        <end position="712"/>
    </location>
</feature>
<feature type="compositionally biased region" description="Basic residues" evidence="1">
    <location>
        <begin position="1"/>
        <end position="10"/>
    </location>
</feature>
<dbReference type="AlphaFoldDB" id="A0A221WAW2"/>
<evidence type="ECO:0008006" key="4">
    <source>
        <dbReference type="Google" id="ProtNLM"/>
    </source>
</evidence>
<gene>
    <name evidence="2" type="ORF">AHOG_27625</name>
</gene>
<proteinExistence type="predicted"/>
<protein>
    <recommendedName>
        <fullName evidence="4">Phosphatase</fullName>
    </recommendedName>
</protein>
<dbReference type="KEGG" id="ahg:AHOG_27625"/>
<dbReference type="Pfam" id="PF05787">
    <property type="entry name" value="PhoX"/>
    <property type="match status" value="1"/>
</dbReference>
<keyword evidence="3" id="KW-1185">Reference proteome</keyword>